<dbReference type="Proteomes" id="UP001267344">
    <property type="component" value="Unassembled WGS sequence"/>
</dbReference>
<evidence type="ECO:0000313" key="6">
    <source>
        <dbReference type="Proteomes" id="UP000572016"/>
    </source>
</evidence>
<accession>A0A7X1A2E4</accession>
<evidence type="ECO:0000313" key="5">
    <source>
        <dbReference type="EMBL" id="MDT0097580.1"/>
    </source>
</evidence>
<evidence type="ECO:0000259" key="3">
    <source>
        <dbReference type="Pfam" id="PF22416"/>
    </source>
</evidence>
<dbReference type="Gene3D" id="3.80.10.10">
    <property type="entry name" value="Ribonuclease Inhibitor"/>
    <property type="match status" value="1"/>
</dbReference>
<reference evidence="4 6" key="1">
    <citation type="submission" date="2020-03" db="EMBL/GenBank/DDBJ databases">
        <title>Soil Listeria distribution.</title>
        <authorList>
            <person name="Liao J."/>
            <person name="Wiedmann M."/>
        </authorList>
    </citation>
    <scope>NUCLEOTIDE SEQUENCE [LARGE SCALE GENOMIC DNA]</scope>
    <source>
        <strain evidence="4 6">FSL L7-0020</strain>
    </source>
</reference>
<evidence type="ECO:0000259" key="2">
    <source>
        <dbReference type="Pfam" id="PF12354"/>
    </source>
</evidence>
<feature type="domain" description="Lmo2445-like C-terminal" evidence="3">
    <location>
        <begin position="220"/>
        <end position="313"/>
    </location>
</feature>
<dbReference type="PROSITE" id="PS51450">
    <property type="entry name" value="LRR"/>
    <property type="match status" value="1"/>
</dbReference>
<proteinExistence type="predicted"/>
<dbReference type="SUPFAM" id="SSF52058">
    <property type="entry name" value="L domain-like"/>
    <property type="match status" value="1"/>
</dbReference>
<dbReference type="Proteomes" id="UP000572016">
    <property type="component" value="Unassembled WGS sequence"/>
</dbReference>
<sequence>MKKIIGLTFIAICCILFAPTIKAQADTVPLPAPIIEAFPVEAIAEAFAEELDKDSVNDTITQADLDTITVIPLPGLDLTGEDLSVLNNEVFPNAVELAIWSNTIGAMPDLSDALPALENIQANGASITAFPDASYPNLTNVDLSQNNFGFNIPKFVGMEGLVSINMEQAGLSGYVAKDIWMNMPNLDKLLLRGNHLISIPEDIFLSQQLSTHSFDEQTATYPKTTIKQGENLEVFVPFIYQALDFIAPSSGNLIIIKDNGRTLYEPAYPTYDGSYMYTIETAGLQPGEHLLEISLGYNSGEYTGWYDFPVTITE</sequence>
<protein>
    <submittedName>
        <fullName evidence="4">Leucine-rich repeat domain-containing protein</fullName>
    </submittedName>
    <submittedName>
        <fullName evidence="5">Lmo2445 family class 3 internalin</fullName>
    </submittedName>
</protein>
<dbReference type="InterPro" id="IPR032675">
    <property type="entry name" value="LRR_dom_sf"/>
</dbReference>
<dbReference type="Pfam" id="PF22416">
    <property type="entry name" value="Lmo2445-like_C"/>
    <property type="match status" value="1"/>
</dbReference>
<dbReference type="InterPro" id="IPR001611">
    <property type="entry name" value="Leu-rich_rpt"/>
</dbReference>
<dbReference type="InterPro" id="IPR054772">
    <property type="entry name" value="Lmo2445-like_C"/>
</dbReference>
<evidence type="ECO:0000256" key="1">
    <source>
        <dbReference type="SAM" id="SignalP"/>
    </source>
</evidence>
<dbReference type="RefSeq" id="WP_185639237.1">
    <property type="nucleotide sequence ID" value="NZ_CP156021.1"/>
</dbReference>
<dbReference type="Pfam" id="PF12354">
    <property type="entry name" value="Internalin_N"/>
    <property type="match status" value="1"/>
</dbReference>
<dbReference type="GeneID" id="93240310"/>
<gene>
    <name evidence="4" type="ORF">HCX62_12065</name>
    <name evidence="5" type="ORF">QJV39_12775</name>
</gene>
<dbReference type="EMBL" id="JAATOD010000004">
    <property type="protein sequence ID" value="MBC2330768.1"/>
    <property type="molecule type" value="Genomic_DNA"/>
</dbReference>
<dbReference type="EMBL" id="JASBAG010000004">
    <property type="protein sequence ID" value="MDT0097580.1"/>
    <property type="molecule type" value="Genomic_DNA"/>
</dbReference>
<reference evidence="5 7" key="2">
    <citation type="submission" date="2023-05" db="EMBL/GenBank/DDBJ databases">
        <title>A Combination of Whole Genome Sequencing and Metagenomics Reveals Diversity of Listeria spp. in Soil Collected from the Nantahala National Forest.</title>
        <authorList>
            <person name="Wang J."/>
            <person name="Schamp C.N."/>
            <person name="Hudson L.K."/>
            <person name="Chaggar H.K."/>
            <person name="Bryan D.W."/>
            <person name="Radosevich M."/>
            <person name="Denes T.G."/>
        </authorList>
    </citation>
    <scope>NUCLEOTIDE SEQUENCE [LARGE SCALE GENOMIC DNA]</scope>
    <source>
        <strain evidence="5 7">UTK S2-0009</strain>
    </source>
</reference>
<feature type="chain" id="PRO_5031457575" evidence="1">
    <location>
        <begin position="26"/>
        <end position="314"/>
    </location>
</feature>
<comment type="caution">
    <text evidence="4">The sequence shown here is derived from an EMBL/GenBank/DDBJ whole genome shotgun (WGS) entry which is preliminary data.</text>
</comment>
<evidence type="ECO:0000313" key="7">
    <source>
        <dbReference type="Proteomes" id="UP001267344"/>
    </source>
</evidence>
<dbReference type="AlphaFoldDB" id="A0A7X1A2E4"/>
<keyword evidence="7" id="KW-1185">Reference proteome</keyword>
<feature type="domain" description="Internalin N-terminal" evidence="2">
    <location>
        <begin position="23"/>
        <end position="66"/>
    </location>
</feature>
<feature type="signal peptide" evidence="1">
    <location>
        <begin position="1"/>
        <end position="25"/>
    </location>
</feature>
<evidence type="ECO:0000313" key="4">
    <source>
        <dbReference type="EMBL" id="MBC2330768.1"/>
    </source>
</evidence>
<keyword evidence="1" id="KW-0732">Signal</keyword>
<name>A0A7X1A2E4_9LIST</name>
<dbReference type="InterPro" id="IPR024634">
    <property type="entry name" value="Internalin_N"/>
</dbReference>
<organism evidence="4 6">
    <name type="scientific">Listeria swaminathanii</name>
    <dbReference type="NCBI Taxonomy" id="2713501"/>
    <lineage>
        <taxon>Bacteria</taxon>
        <taxon>Bacillati</taxon>
        <taxon>Bacillota</taxon>
        <taxon>Bacilli</taxon>
        <taxon>Bacillales</taxon>
        <taxon>Listeriaceae</taxon>
        <taxon>Listeria</taxon>
    </lineage>
</organism>